<evidence type="ECO:0000313" key="3">
    <source>
        <dbReference type="Proteomes" id="UP001595796"/>
    </source>
</evidence>
<evidence type="ECO:0000256" key="1">
    <source>
        <dbReference type="SAM" id="MobiDB-lite"/>
    </source>
</evidence>
<feature type="region of interest" description="Disordered" evidence="1">
    <location>
        <begin position="1"/>
        <end position="23"/>
    </location>
</feature>
<comment type="caution">
    <text evidence="2">The sequence shown here is derived from an EMBL/GenBank/DDBJ whole genome shotgun (WGS) entry which is preliminary data.</text>
</comment>
<accession>A0ABV9YWZ6</accession>
<dbReference type="EMBL" id="JBHSJF010000004">
    <property type="protein sequence ID" value="MFC5067295.1"/>
    <property type="molecule type" value="Genomic_DNA"/>
</dbReference>
<keyword evidence="3" id="KW-1185">Reference proteome</keyword>
<dbReference type="RefSeq" id="WP_162799682.1">
    <property type="nucleotide sequence ID" value="NZ_JBHSJF010000004.1"/>
</dbReference>
<dbReference type="Proteomes" id="UP001595796">
    <property type="component" value="Unassembled WGS sequence"/>
</dbReference>
<name>A0ABV9YWZ6_9HYPH</name>
<feature type="compositionally biased region" description="Basic residues" evidence="1">
    <location>
        <begin position="1"/>
        <end position="13"/>
    </location>
</feature>
<organism evidence="2 3">
    <name type="scientific">Flaviflagellibacter deserti</name>
    <dbReference type="NCBI Taxonomy" id="2267266"/>
    <lineage>
        <taxon>Bacteria</taxon>
        <taxon>Pseudomonadati</taxon>
        <taxon>Pseudomonadota</taxon>
        <taxon>Alphaproteobacteria</taxon>
        <taxon>Hyphomicrobiales</taxon>
        <taxon>Flaviflagellibacter</taxon>
    </lineage>
</organism>
<protein>
    <submittedName>
        <fullName evidence="2">Uncharacterized protein</fullName>
    </submittedName>
</protein>
<gene>
    <name evidence="2" type="ORF">ACFPFW_04615</name>
</gene>
<reference evidence="3" key="1">
    <citation type="journal article" date="2019" name="Int. J. Syst. Evol. Microbiol.">
        <title>The Global Catalogue of Microorganisms (GCM) 10K type strain sequencing project: providing services to taxonomists for standard genome sequencing and annotation.</title>
        <authorList>
            <consortium name="The Broad Institute Genomics Platform"/>
            <consortium name="The Broad Institute Genome Sequencing Center for Infectious Disease"/>
            <person name="Wu L."/>
            <person name="Ma J."/>
        </authorList>
    </citation>
    <scope>NUCLEOTIDE SEQUENCE [LARGE SCALE GENOMIC DNA]</scope>
    <source>
        <strain evidence="3">CGMCC 1.16444</strain>
    </source>
</reference>
<evidence type="ECO:0000313" key="2">
    <source>
        <dbReference type="EMBL" id="MFC5067295.1"/>
    </source>
</evidence>
<sequence>MFGIFKSKKRRPVPPRPNHVDRRSPQLRAEIVGLNTSFQGLVDEFILTRGFAATRDLLDELAAHLRRAQPPIDAAAEMKAFAQKLPRHRDRMRREIEDILAEWSDLPEQRDGRAAIEQAIESKLATWDQQVRSAARDLINAVAD</sequence>
<proteinExistence type="predicted"/>